<feature type="active site" description="Charge relay system" evidence="5">
    <location>
        <position position="249"/>
    </location>
</feature>
<evidence type="ECO:0000256" key="3">
    <source>
        <dbReference type="ARBA" id="ARBA00022801"/>
    </source>
</evidence>
<evidence type="ECO:0000256" key="2">
    <source>
        <dbReference type="ARBA" id="ARBA00022670"/>
    </source>
</evidence>
<dbReference type="InterPro" id="IPR008979">
    <property type="entry name" value="Galactose-bd-like_sf"/>
</dbReference>
<dbReference type="InterPro" id="IPR013783">
    <property type="entry name" value="Ig-like_fold"/>
</dbReference>
<dbReference type="InterPro" id="IPR000209">
    <property type="entry name" value="Peptidase_S8/S53_dom"/>
</dbReference>
<reference evidence="8 9" key="1">
    <citation type="submission" date="2018-03" db="EMBL/GenBank/DDBJ databases">
        <title>Genomic Encyclopedia of Archaeal and Bacterial Type Strains, Phase II (KMG-II): from individual species to whole genera.</title>
        <authorList>
            <person name="Goeker M."/>
        </authorList>
    </citation>
    <scope>NUCLEOTIDE SEQUENCE [LARGE SCALE GENOMIC DNA]</scope>
    <source>
        <strain evidence="8 9">DSM 29057</strain>
    </source>
</reference>
<dbReference type="SUPFAM" id="SSF49265">
    <property type="entry name" value="Fibronectin type III"/>
    <property type="match status" value="1"/>
</dbReference>
<gene>
    <name evidence="8" type="ORF">CLV60_102366</name>
</gene>
<dbReference type="PRINTS" id="PR00723">
    <property type="entry name" value="SUBTILISIN"/>
</dbReference>
<dbReference type="PANTHER" id="PTHR43399">
    <property type="entry name" value="SUBTILISIN-RELATED"/>
    <property type="match status" value="1"/>
</dbReference>
<dbReference type="OrthoDB" id="9792152at2"/>
<dbReference type="PROSITE" id="PS00138">
    <property type="entry name" value="SUBTILASE_SER"/>
    <property type="match status" value="1"/>
</dbReference>
<dbReference type="Pfam" id="PF00082">
    <property type="entry name" value="Peptidase_S8"/>
    <property type="match status" value="1"/>
</dbReference>
<dbReference type="InterPro" id="IPR023828">
    <property type="entry name" value="Peptidase_S8_Ser-AS"/>
</dbReference>
<proteinExistence type="inferred from homology"/>
<evidence type="ECO:0000256" key="4">
    <source>
        <dbReference type="ARBA" id="ARBA00022825"/>
    </source>
</evidence>
<dbReference type="InterPro" id="IPR036116">
    <property type="entry name" value="FN3_sf"/>
</dbReference>
<evidence type="ECO:0000256" key="5">
    <source>
        <dbReference type="PROSITE-ProRule" id="PRU01240"/>
    </source>
</evidence>
<keyword evidence="4 5" id="KW-0720">Serine protease</keyword>
<dbReference type="InterPro" id="IPR026444">
    <property type="entry name" value="Secre_tail"/>
</dbReference>
<dbReference type="Proteomes" id="UP000241964">
    <property type="component" value="Unassembled WGS sequence"/>
</dbReference>
<dbReference type="EMBL" id="PYAS01000002">
    <property type="protein sequence ID" value="PSL32648.1"/>
    <property type="molecule type" value="Genomic_DNA"/>
</dbReference>
<dbReference type="GO" id="GO:0004252">
    <property type="term" value="F:serine-type endopeptidase activity"/>
    <property type="evidence" value="ECO:0007669"/>
    <property type="project" value="UniProtKB-UniRule"/>
</dbReference>
<dbReference type="Gene3D" id="2.60.120.260">
    <property type="entry name" value="Galactose-binding domain-like"/>
    <property type="match status" value="1"/>
</dbReference>
<sequence>MKWKNLYYTLLLTSLIIGQVNGQKRQDYQILLKSGSILPERNISSASGRSNAAFRLSNAGQKSLVVIQFDDIPTEKERQELKREGIELLEYIPNYAYTATMAPGSNPGALARTRGRAIIELGAEQKMQQGLANGNIPSHAFTGPSTVDLWISYPKSFTYEEVQAALQSRQYEVVSDQYKNYQILTVRVPLKELKTLAGQPFVQYVQAIPQADRQLNNKSTVNGRANVLKSALPGNRNLSGAGVVVGIGDESNPLRHIDFNSRIINRAPIEAGSHGLHVMGTMAGAGIMDERYAGYAPRATVVAQSYSSILAYSPQYVQDFGMVITNNSYGSDVITCETNGAYDLYSYILDQQAFEMPYLQHVFAAGNSGSTTCAPFGVGFGTVMGGYQTAKNVITVGATGETGGIIANSSRGPVKDGRLKPEITAHGNGIMSTIPVNLYGNGSGTSMATPAVSGGLAMLYERYRQLNGNQNPKNGLMKALLVNGAVDKGNEGPDYRYGFGWLNLLRSVKMLESQSYTTGQVANQGTNNFSINVPANTAQVKIMLYWNDPAGSTLASQNLVHNLDLQVTNPASSVILPRILDPSAANVNNVATTGVDNRNNMEQVVINSPAEGNYTISVKGTTVGQSPSQEYFVVYDIIPNSITLTNPVGGERLKDGDGIYISWDAFGNSASTFTLQYSGNNGGTWTNISTTIAAGTSQYAWAIPGLRSDKVRVRLIQNSTGAQSISEPFVVIGVPTVTLSALQCEGYISLDWTAVTGAADYEVMMLKGKDMVPVATTAATTYSLGGLLKDSTYYVSVRARVNGQPGRRALAISRKPDTGTCAGSISDNDLKIESIVTPASSGRKNTSTELSGAVFVKMRIKNLDDVDFNGSLDVGYELNGVAVPVETITPFIEKGKTYDHTFAVGANLANPGDYNIKVYMHSNADVVTANDTLAKLFRQLPNDQLTLPFNDNMENLPVQNVTVAQMGLTGDGRYDFSADTDAGRIRTFINTGFAASGQKALTLDANRAYSAGNTSYLTGTFNLAGYNINTDDLRLVFSYKNHGQKTNGNNKVWIRGKDTDTWIEAYDLFANQNLTTQGYKTTAPLEISALLSANAKNFSSSFQVRWGQWGKMITSDYSNGAGYSFDDIRIVSVIDDIQMLALLAPPTESCGLSNAETIAIRIRNSSARDIANLPIALSLPNGTILRDTITSLAKRTTIDFTFGPKADLSAIGALNLKAWSELATDSFHDNDTLAVKVFNAPVLSSFPYLENFENGDGFWSAKGTNSSWKWGTPTSTALNKAASGTKVWKTNLAGGYNDKEESYLYSPCFNVSSLTAPTLSFSAAIDLEVCEPTPCDYVYIEYSGNGGPWTRLGAVGQGTNWYNKTYSGNGAWAMQDYLRWHVASMALPTGFVNLKLRFVMISDGFTHREGIALDDIHIFDRVAPILDNAGGVATQQVSGTGWVNFTNNGKLIAAINPNGQNMGSTVVQSYLNTVGVRNGNGQYYLDRNFTVKPANSELADLATVRFYFLETESEALINAVGCGTCGKPVNPFELGISKYRNTTNQAKEDGNLSNSTEGGWSFHPAGEVAIVPYDKGYYVEMKLKSFSEFWLSKAFVGNPGALPVELVSFNARKKQGDLQSKDVILEWETASEENFDHFDIEVANGDEAYRQGKFVRLAQVFGEGNLKSGRKYEYIDQLPGKWGNLYYRLKMVDIDSTYQYSRTRTVAFEAQSEWSVYPNPSKGVFYLGDEVPANSSVSVNVYDLHGRILKQLDGEALNPANKRKVDLSGREFVEGIYVLEVVNGETKQAFQVLKN</sequence>
<dbReference type="NCBIfam" id="TIGR04183">
    <property type="entry name" value="Por_Secre_tail"/>
    <property type="match status" value="1"/>
</dbReference>
<dbReference type="SUPFAM" id="SSF52743">
    <property type="entry name" value="Subtilisin-like"/>
    <property type="match status" value="1"/>
</dbReference>
<dbReference type="InterPro" id="IPR034058">
    <property type="entry name" value="TagA/B/C/D_pept_dom"/>
</dbReference>
<evidence type="ECO:0000259" key="6">
    <source>
        <dbReference type="Pfam" id="PF00082"/>
    </source>
</evidence>
<feature type="active site" description="Charge relay system" evidence="5">
    <location>
        <position position="274"/>
    </location>
</feature>
<accession>A0A2P8GF96</accession>
<evidence type="ECO:0000313" key="8">
    <source>
        <dbReference type="EMBL" id="PSL32648.1"/>
    </source>
</evidence>
<name>A0A2P8GF96_9BACT</name>
<protein>
    <submittedName>
        <fullName evidence="8">Putative secreted protein (Por secretion system target)</fullName>
    </submittedName>
</protein>
<feature type="domain" description="Secretion system C-terminal sorting" evidence="7">
    <location>
        <begin position="1716"/>
        <end position="1788"/>
    </location>
</feature>
<dbReference type="Pfam" id="PF18962">
    <property type="entry name" value="Por_Secre_tail"/>
    <property type="match status" value="1"/>
</dbReference>
<dbReference type="InterPro" id="IPR036852">
    <property type="entry name" value="Peptidase_S8/S53_dom_sf"/>
</dbReference>
<dbReference type="Gene3D" id="3.40.50.200">
    <property type="entry name" value="Peptidase S8/S53 domain"/>
    <property type="match status" value="1"/>
</dbReference>
<feature type="active site" description="Charge relay system" evidence="5">
    <location>
        <position position="446"/>
    </location>
</feature>
<evidence type="ECO:0000313" key="9">
    <source>
        <dbReference type="Proteomes" id="UP000241964"/>
    </source>
</evidence>
<keyword evidence="2 5" id="KW-0645">Protease</keyword>
<dbReference type="PROSITE" id="PS51892">
    <property type="entry name" value="SUBTILASE"/>
    <property type="match status" value="1"/>
</dbReference>
<comment type="similarity">
    <text evidence="1 5">Belongs to the peptidase S8 family.</text>
</comment>
<dbReference type="GO" id="GO:0006508">
    <property type="term" value="P:proteolysis"/>
    <property type="evidence" value="ECO:0007669"/>
    <property type="project" value="UniProtKB-KW"/>
</dbReference>
<dbReference type="Gene3D" id="2.60.120.380">
    <property type="match status" value="1"/>
</dbReference>
<dbReference type="Gene3D" id="2.60.40.10">
    <property type="entry name" value="Immunoglobulins"/>
    <property type="match status" value="1"/>
</dbReference>
<organism evidence="8 9">
    <name type="scientific">Dyadobacter jiangsuensis</name>
    <dbReference type="NCBI Taxonomy" id="1591085"/>
    <lineage>
        <taxon>Bacteria</taxon>
        <taxon>Pseudomonadati</taxon>
        <taxon>Bacteroidota</taxon>
        <taxon>Cytophagia</taxon>
        <taxon>Cytophagales</taxon>
        <taxon>Spirosomataceae</taxon>
        <taxon>Dyadobacter</taxon>
    </lineage>
</organism>
<dbReference type="InterPro" id="IPR051048">
    <property type="entry name" value="Peptidase_S8/S53_subtilisin"/>
</dbReference>
<evidence type="ECO:0000256" key="1">
    <source>
        <dbReference type="ARBA" id="ARBA00011073"/>
    </source>
</evidence>
<dbReference type="PANTHER" id="PTHR43399:SF4">
    <property type="entry name" value="CELL WALL-ASSOCIATED PROTEASE"/>
    <property type="match status" value="1"/>
</dbReference>
<comment type="caution">
    <text evidence="8">The sequence shown here is derived from an EMBL/GenBank/DDBJ whole genome shotgun (WGS) entry which is preliminary data.</text>
</comment>
<feature type="domain" description="Peptidase S8/S53" evidence="6">
    <location>
        <begin position="241"/>
        <end position="500"/>
    </location>
</feature>
<keyword evidence="3 5" id="KW-0378">Hydrolase</keyword>
<dbReference type="CDD" id="cd04842">
    <property type="entry name" value="Peptidases_S8_Kp43_protease"/>
    <property type="match status" value="1"/>
</dbReference>
<dbReference type="InterPro" id="IPR015500">
    <property type="entry name" value="Peptidase_S8_subtilisin-rel"/>
</dbReference>
<dbReference type="SUPFAM" id="SSF49785">
    <property type="entry name" value="Galactose-binding domain-like"/>
    <property type="match status" value="1"/>
</dbReference>
<evidence type="ECO:0000259" key="7">
    <source>
        <dbReference type="Pfam" id="PF18962"/>
    </source>
</evidence>
<keyword evidence="9" id="KW-1185">Reference proteome</keyword>